<reference evidence="5 6" key="1">
    <citation type="submission" date="2024-08" db="EMBL/GenBank/DDBJ databases">
        <title>Whole-genome sequencing of halo(alkali)philic microorganisms from hypersaline lakes.</title>
        <authorList>
            <person name="Sorokin D.Y."/>
            <person name="Merkel A.Y."/>
            <person name="Messina E."/>
            <person name="Yakimov M."/>
        </authorList>
    </citation>
    <scope>NUCLEOTIDE SEQUENCE [LARGE SCALE GENOMIC DNA]</scope>
    <source>
        <strain evidence="5 6">AB-hyl4</strain>
    </source>
</reference>
<protein>
    <submittedName>
        <fullName evidence="5">Gfo/Idh/MocA family protein</fullName>
    </submittedName>
</protein>
<evidence type="ECO:0000259" key="4">
    <source>
        <dbReference type="Pfam" id="PF22725"/>
    </source>
</evidence>
<dbReference type="Pfam" id="PF01408">
    <property type="entry name" value="GFO_IDH_MocA"/>
    <property type="match status" value="1"/>
</dbReference>
<accession>A0ABV4U6M0</accession>
<feature type="domain" description="Gfo/Idh/MocA-like oxidoreductase N-terminal" evidence="3">
    <location>
        <begin position="4"/>
        <end position="128"/>
    </location>
</feature>
<dbReference type="InterPro" id="IPR000683">
    <property type="entry name" value="Gfo/Idh/MocA-like_OxRdtase_N"/>
</dbReference>
<dbReference type="Gene3D" id="3.40.50.720">
    <property type="entry name" value="NAD(P)-binding Rossmann-like Domain"/>
    <property type="match status" value="1"/>
</dbReference>
<name>A0ABV4U6M0_9BACT</name>
<gene>
    <name evidence="5" type="ORF">ACERK3_09335</name>
</gene>
<comment type="caution">
    <text evidence="5">The sequence shown here is derived from an EMBL/GenBank/DDBJ whole genome shotgun (WGS) entry which is preliminary data.</text>
</comment>
<keyword evidence="6" id="KW-1185">Reference proteome</keyword>
<evidence type="ECO:0000256" key="2">
    <source>
        <dbReference type="ARBA" id="ARBA00023002"/>
    </source>
</evidence>
<dbReference type="Pfam" id="PF22725">
    <property type="entry name" value="GFO_IDH_MocA_C3"/>
    <property type="match status" value="1"/>
</dbReference>
<dbReference type="RefSeq" id="WP_425345423.1">
    <property type="nucleotide sequence ID" value="NZ_JBGUBD010000005.1"/>
</dbReference>
<evidence type="ECO:0000256" key="1">
    <source>
        <dbReference type="ARBA" id="ARBA00010928"/>
    </source>
</evidence>
<dbReference type="Gene3D" id="3.30.360.10">
    <property type="entry name" value="Dihydrodipicolinate Reductase, domain 2"/>
    <property type="match status" value="1"/>
</dbReference>
<evidence type="ECO:0000313" key="5">
    <source>
        <dbReference type="EMBL" id="MFA9478497.1"/>
    </source>
</evidence>
<dbReference type="InterPro" id="IPR055170">
    <property type="entry name" value="GFO_IDH_MocA-like_dom"/>
</dbReference>
<dbReference type="EMBL" id="JBGUBD010000005">
    <property type="protein sequence ID" value="MFA9478497.1"/>
    <property type="molecule type" value="Genomic_DNA"/>
</dbReference>
<dbReference type="InterPro" id="IPR036291">
    <property type="entry name" value="NAD(P)-bd_dom_sf"/>
</dbReference>
<dbReference type="PANTHER" id="PTHR43708">
    <property type="entry name" value="CONSERVED EXPRESSED OXIDOREDUCTASE (EUROFUNG)"/>
    <property type="match status" value="1"/>
</dbReference>
<organism evidence="5 6">
    <name type="scientific">Natronomicrosphaera hydrolytica</name>
    <dbReference type="NCBI Taxonomy" id="3242702"/>
    <lineage>
        <taxon>Bacteria</taxon>
        <taxon>Pseudomonadati</taxon>
        <taxon>Planctomycetota</taxon>
        <taxon>Phycisphaerae</taxon>
        <taxon>Phycisphaerales</taxon>
        <taxon>Phycisphaeraceae</taxon>
        <taxon>Natronomicrosphaera</taxon>
    </lineage>
</organism>
<keyword evidence="2" id="KW-0560">Oxidoreductase</keyword>
<dbReference type="SUPFAM" id="SSF51735">
    <property type="entry name" value="NAD(P)-binding Rossmann-fold domains"/>
    <property type="match status" value="1"/>
</dbReference>
<dbReference type="Proteomes" id="UP001575105">
    <property type="component" value="Unassembled WGS sequence"/>
</dbReference>
<dbReference type="SUPFAM" id="SSF55347">
    <property type="entry name" value="Glyceraldehyde-3-phosphate dehydrogenase-like, C-terminal domain"/>
    <property type="match status" value="1"/>
</dbReference>
<comment type="similarity">
    <text evidence="1">Belongs to the Gfo/Idh/MocA family.</text>
</comment>
<evidence type="ECO:0000313" key="6">
    <source>
        <dbReference type="Proteomes" id="UP001575105"/>
    </source>
</evidence>
<dbReference type="InterPro" id="IPR051317">
    <property type="entry name" value="Gfo/Idh/MocA_oxidoreduct"/>
</dbReference>
<dbReference type="PANTHER" id="PTHR43708:SF5">
    <property type="entry name" value="CONSERVED EXPRESSED OXIDOREDUCTASE (EUROFUNG)-RELATED"/>
    <property type="match status" value="1"/>
</dbReference>
<sequence>MDRIRVGQIGICHEHASAKIQTLKRMSDVFEIVGVVDDRATSSSRRAGDDLSPYEGLTWVTEKQLLSMPGLQAVFIETPNQDLVPTAMRCMQHHLPMHMDKPGGEDLAAFRELLNGCRKHDIALQMGYMFRNNLAMQFATKAVKHNWLGDIFEIQASMSHNYGGEPYQIYLGSYAGGIMFNLGCHLIDTLIPMMGRPDNVTPFLKSAPGYSQNIKNNCLTVLEYPHATVTLRVCSKEVDGLNRRSLKICGTNGTIELSPLERFDGQPLQLRLTLLEGNQEYPAGTHMVDFGVAQDRYENQLLEFARIIRGEMKNPYSYEHDELVQEVLLAASGYTKWER</sequence>
<proteinExistence type="inferred from homology"/>
<feature type="domain" description="GFO/IDH/MocA-like oxidoreductase" evidence="4">
    <location>
        <begin position="137"/>
        <end position="256"/>
    </location>
</feature>
<evidence type="ECO:0000259" key="3">
    <source>
        <dbReference type="Pfam" id="PF01408"/>
    </source>
</evidence>